<name>A0AAN9TLZ3_9HEMI</name>
<dbReference type="EMBL" id="JBBCAQ010000020">
    <property type="protein sequence ID" value="KAK7592861.1"/>
    <property type="molecule type" value="Genomic_DNA"/>
</dbReference>
<sequence>MTAQHCRKETTKFSRTKEENRAGKNGAAAATAAAAAAVATTTTAASAASAATTTSKTSRSMPMTDDKDATHRGGGSHTKTFVVGDSGYTSVAGDYVTATLPLVYETRCFAHSHQRTRTRSADSTNENEQRGLRKTEKRTKRTNERTTEMNVEYAGAPVATYSARSAIRSRHFSNNFSTFSLSDPPPVHFSPRPATCKSNR</sequence>
<gene>
    <name evidence="2" type="ORF">V9T40_007613</name>
</gene>
<feature type="compositionally biased region" description="Low complexity" evidence="1">
    <location>
        <begin position="27"/>
        <end position="58"/>
    </location>
</feature>
<comment type="caution">
    <text evidence="2">The sequence shown here is derived from an EMBL/GenBank/DDBJ whole genome shotgun (WGS) entry which is preliminary data.</text>
</comment>
<feature type="compositionally biased region" description="Basic and acidic residues" evidence="1">
    <location>
        <begin position="1"/>
        <end position="22"/>
    </location>
</feature>
<dbReference type="Proteomes" id="UP001367676">
    <property type="component" value="Unassembled WGS sequence"/>
</dbReference>
<evidence type="ECO:0000313" key="2">
    <source>
        <dbReference type="EMBL" id="KAK7592861.1"/>
    </source>
</evidence>
<keyword evidence="3" id="KW-1185">Reference proteome</keyword>
<proteinExistence type="predicted"/>
<feature type="region of interest" description="Disordered" evidence="1">
    <location>
        <begin position="178"/>
        <end position="200"/>
    </location>
</feature>
<reference evidence="2 3" key="1">
    <citation type="submission" date="2024-03" db="EMBL/GenBank/DDBJ databases">
        <title>Adaptation during the transition from Ophiocordyceps entomopathogen to insect associate is accompanied by gene loss and intensified selection.</title>
        <authorList>
            <person name="Ward C.M."/>
            <person name="Onetto C.A."/>
            <person name="Borneman A.R."/>
        </authorList>
    </citation>
    <scope>NUCLEOTIDE SEQUENCE [LARGE SCALE GENOMIC DNA]</scope>
    <source>
        <strain evidence="2">AWRI1</strain>
        <tissue evidence="2">Single Adult Female</tissue>
    </source>
</reference>
<protein>
    <submittedName>
        <fullName evidence="2">Uncharacterized protein</fullName>
    </submittedName>
</protein>
<dbReference type="AlphaFoldDB" id="A0AAN9TLZ3"/>
<organism evidence="2 3">
    <name type="scientific">Parthenolecanium corni</name>
    <dbReference type="NCBI Taxonomy" id="536013"/>
    <lineage>
        <taxon>Eukaryota</taxon>
        <taxon>Metazoa</taxon>
        <taxon>Ecdysozoa</taxon>
        <taxon>Arthropoda</taxon>
        <taxon>Hexapoda</taxon>
        <taxon>Insecta</taxon>
        <taxon>Pterygota</taxon>
        <taxon>Neoptera</taxon>
        <taxon>Paraneoptera</taxon>
        <taxon>Hemiptera</taxon>
        <taxon>Sternorrhyncha</taxon>
        <taxon>Coccoidea</taxon>
        <taxon>Coccidae</taxon>
        <taxon>Parthenolecanium</taxon>
    </lineage>
</organism>
<feature type="region of interest" description="Disordered" evidence="1">
    <location>
        <begin position="1"/>
        <end position="83"/>
    </location>
</feature>
<evidence type="ECO:0000313" key="3">
    <source>
        <dbReference type="Proteomes" id="UP001367676"/>
    </source>
</evidence>
<feature type="region of interest" description="Disordered" evidence="1">
    <location>
        <begin position="111"/>
        <end position="144"/>
    </location>
</feature>
<evidence type="ECO:0000256" key="1">
    <source>
        <dbReference type="SAM" id="MobiDB-lite"/>
    </source>
</evidence>
<accession>A0AAN9TLZ3</accession>